<evidence type="ECO:0000313" key="1">
    <source>
        <dbReference type="EMBL" id="MEY8043311.1"/>
    </source>
</evidence>
<gene>
    <name evidence="1" type="ORF">AB8O55_28200</name>
</gene>
<keyword evidence="2" id="KW-1185">Reference proteome</keyword>
<evidence type="ECO:0000313" key="2">
    <source>
        <dbReference type="Proteomes" id="UP001564626"/>
    </source>
</evidence>
<dbReference type="RefSeq" id="WP_345358201.1">
    <property type="nucleotide sequence ID" value="NZ_BAABII010000003.1"/>
</dbReference>
<protein>
    <submittedName>
        <fullName evidence="1">Uncharacterized protein</fullName>
    </submittedName>
</protein>
<dbReference type="EMBL" id="JBGEHV010000088">
    <property type="protein sequence ID" value="MEY8043311.1"/>
    <property type="molecule type" value="Genomic_DNA"/>
</dbReference>
<organism evidence="1 2">
    <name type="scientific">Saccharopolyspora cebuensis</name>
    <dbReference type="NCBI Taxonomy" id="418759"/>
    <lineage>
        <taxon>Bacteria</taxon>
        <taxon>Bacillati</taxon>
        <taxon>Actinomycetota</taxon>
        <taxon>Actinomycetes</taxon>
        <taxon>Pseudonocardiales</taxon>
        <taxon>Pseudonocardiaceae</taxon>
        <taxon>Saccharopolyspora</taxon>
    </lineage>
</organism>
<name>A0ABV4CQD4_9PSEU</name>
<dbReference type="Proteomes" id="UP001564626">
    <property type="component" value="Unassembled WGS sequence"/>
</dbReference>
<accession>A0ABV4CQD4</accession>
<sequence length="67" mass="6699">MTRVLGYLAAWLAATAVAIALVWFGVRDLVHGTGDTPLPSAPLGPAVALGEGANAPVSASRTGEIEA</sequence>
<proteinExistence type="predicted"/>
<comment type="caution">
    <text evidence="1">The sequence shown here is derived from an EMBL/GenBank/DDBJ whole genome shotgun (WGS) entry which is preliminary data.</text>
</comment>
<reference evidence="1 2" key="1">
    <citation type="submission" date="2024-08" db="EMBL/GenBank/DDBJ databases">
        <title>Genome mining of Saccharopolyspora cebuensis PGLac3 from Nigerian medicinal plant.</title>
        <authorList>
            <person name="Ezeobiora C.E."/>
            <person name="Igbokwe N.H."/>
            <person name="Amin D.H."/>
            <person name="Mendie U.E."/>
        </authorList>
    </citation>
    <scope>NUCLEOTIDE SEQUENCE [LARGE SCALE GENOMIC DNA]</scope>
    <source>
        <strain evidence="1 2">PGLac3</strain>
    </source>
</reference>